<evidence type="ECO:0000313" key="3">
    <source>
        <dbReference type="Proteomes" id="UP001139012"/>
    </source>
</evidence>
<dbReference type="EMBL" id="JAKLUA010000008">
    <property type="protein sequence ID" value="MCG2670017.1"/>
    <property type="molecule type" value="Genomic_DNA"/>
</dbReference>
<keyword evidence="1" id="KW-0472">Membrane</keyword>
<proteinExistence type="predicted"/>
<dbReference type="Proteomes" id="UP001139012">
    <property type="component" value="Unassembled WGS sequence"/>
</dbReference>
<reference evidence="2" key="1">
    <citation type="submission" date="2022-01" db="EMBL/GenBank/DDBJ databases">
        <title>Genome sequnece data of strain Bradyrhizobium sp. nov.</title>
        <authorList>
            <person name="Zhang J."/>
        </authorList>
    </citation>
    <scope>NUCLEOTIDE SEQUENCE</scope>
    <source>
        <strain evidence="2">WYCCWR 12774</strain>
    </source>
</reference>
<feature type="transmembrane region" description="Helical" evidence="1">
    <location>
        <begin position="100"/>
        <end position="124"/>
    </location>
</feature>
<name>A0ABS9LTM1_9BRAD</name>
<accession>A0ABS9LTM1</accession>
<sequence length="371" mass="41028">MPSDKLSASAATATQIDAFRAFIARSFAADVRDFSGLVRLEAGQVQIPEGFNGVVTAFCQGSGARLAIRRQSRLGLREIYLQLLDAGKVVGILWRRAKTFVVIGWIFFVVSVPVYLGIAALAGFNKFYFPAHPQATLDAYDIRASYVTLAVGALAAVTSSIVLALKFRATASLLVIVTWPTIIAGNQVARSFVKPGPDYYERHVGAETFLVPWKYVDVGFGGSPLEVSSEDGFIAYLCFSNLHGRTDPDCSLFQQLRVLSKEPVDADLGLKAWREHRSQMRPGSDYDGYQSFDQSYRVQADGPGQIQHYFVRMNSNGELTRLVECRLDNGKFCTHSAHVGSRWFEYQGDLADGDETLDARLAALVESWRRK</sequence>
<protein>
    <submittedName>
        <fullName evidence="2">Uncharacterized protein</fullName>
    </submittedName>
</protein>
<gene>
    <name evidence="2" type="ORF">L6637_23915</name>
</gene>
<evidence type="ECO:0000256" key="1">
    <source>
        <dbReference type="SAM" id="Phobius"/>
    </source>
</evidence>
<feature type="transmembrane region" description="Helical" evidence="1">
    <location>
        <begin position="144"/>
        <end position="165"/>
    </location>
</feature>
<keyword evidence="1" id="KW-0812">Transmembrane</keyword>
<keyword evidence="1" id="KW-1133">Transmembrane helix</keyword>
<dbReference type="RefSeq" id="WP_237859873.1">
    <property type="nucleotide sequence ID" value="NZ_JAKLTZ010000002.1"/>
</dbReference>
<evidence type="ECO:0000313" key="2">
    <source>
        <dbReference type="EMBL" id="MCG2670017.1"/>
    </source>
</evidence>
<organism evidence="2 3">
    <name type="scientific">Bradyrhizobium zhengyangense</name>
    <dbReference type="NCBI Taxonomy" id="2911009"/>
    <lineage>
        <taxon>Bacteria</taxon>
        <taxon>Pseudomonadati</taxon>
        <taxon>Pseudomonadota</taxon>
        <taxon>Alphaproteobacteria</taxon>
        <taxon>Hyphomicrobiales</taxon>
        <taxon>Nitrobacteraceae</taxon>
        <taxon>Bradyrhizobium</taxon>
    </lineage>
</organism>
<comment type="caution">
    <text evidence="2">The sequence shown here is derived from an EMBL/GenBank/DDBJ whole genome shotgun (WGS) entry which is preliminary data.</text>
</comment>
<keyword evidence="3" id="KW-1185">Reference proteome</keyword>